<comment type="similarity">
    <text evidence="1 6">Belongs to the sigma-70 factor family. ECF subfamily.</text>
</comment>
<dbReference type="InterPro" id="IPR039425">
    <property type="entry name" value="RNA_pol_sigma-70-like"/>
</dbReference>
<dbReference type="AlphaFoldDB" id="A0A4Q8BG55"/>
<comment type="caution">
    <text evidence="9">The sequence shown here is derived from an EMBL/GenBank/DDBJ whole genome shotgun (WGS) entry which is preliminary data.</text>
</comment>
<accession>A0A4Q8BG55</accession>
<dbReference type="EMBL" id="SHLD01000001">
    <property type="protein sequence ID" value="RZU76189.1"/>
    <property type="molecule type" value="Genomic_DNA"/>
</dbReference>
<dbReference type="InterPro" id="IPR014284">
    <property type="entry name" value="RNA_pol_sigma-70_dom"/>
</dbReference>
<evidence type="ECO:0000313" key="9">
    <source>
        <dbReference type="EMBL" id="RZU76189.1"/>
    </source>
</evidence>
<evidence type="ECO:0000256" key="2">
    <source>
        <dbReference type="ARBA" id="ARBA00023015"/>
    </source>
</evidence>
<feature type="domain" description="RNA polymerase sigma factor 70 region 4 type 2" evidence="8">
    <location>
        <begin position="121"/>
        <end position="173"/>
    </location>
</feature>
<dbReference type="PANTHER" id="PTHR43133:SF62">
    <property type="entry name" value="RNA POLYMERASE SIGMA FACTOR SIGZ"/>
    <property type="match status" value="1"/>
</dbReference>
<dbReference type="InterPro" id="IPR013324">
    <property type="entry name" value="RNA_pol_sigma_r3/r4-like"/>
</dbReference>
<dbReference type="InterPro" id="IPR000838">
    <property type="entry name" value="RNA_pol_sigma70_ECF_CS"/>
</dbReference>
<dbReference type="Gene3D" id="1.10.1740.10">
    <property type="match status" value="1"/>
</dbReference>
<dbReference type="GO" id="GO:0006352">
    <property type="term" value="P:DNA-templated transcription initiation"/>
    <property type="evidence" value="ECO:0007669"/>
    <property type="project" value="InterPro"/>
</dbReference>
<dbReference type="NCBIfam" id="TIGR02937">
    <property type="entry name" value="sigma70-ECF"/>
    <property type="match status" value="1"/>
</dbReference>
<evidence type="ECO:0000313" key="10">
    <source>
        <dbReference type="Proteomes" id="UP000294114"/>
    </source>
</evidence>
<evidence type="ECO:0000256" key="1">
    <source>
        <dbReference type="ARBA" id="ARBA00010641"/>
    </source>
</evidence>
<evidence type="ECO:0000256" key="3">
    <source>
        <dbReference type="ARBA" id="ARBA00023082"/>
    </source>
</evidence>
<evidence type="ECO:0000256" key="5">
    <source>
        <dbReference type="ARBA" id="ARBA00023163"/>
    </source>
</evidence>
<dbReference type="GO" id="GO:0016987">
    <property type="term" value="F:sigma factor activity"/>
    <property type="evidence" value="ECO:0007669"/>
    <property type="project" value="UniProtKB-KW"/>
</dbReference>
<evidence type="ECO:0000256" key="4">
    <source>
        <dbReference type="ARBA" id="ARBA00023125"/>
    </source>
</evidence>
<feature type="domain" description="RNA polymerase sigma-70 region 2" evidence="7">
    <location>
        <begin position="23"/>
        <end position="90"/>
    </location>
</feature>
<evidence type="ECO:0000256" key="6">
    <source>
        <dbReference type="RuleBase" id="RU000716"/>
    </source>
</evidence>
<dbReference type="SUPFAM" id="SSF88946">
    <property type="entry name" value="Sigma2 domain of RNA polymerase sigma factors"/>
    <property type="match status" value="1"/>
</dbReference>
<organism evidence="9 10">
    <name type="scientific">Micromonospora kangleipakensis</name>
    <dbReference type="NCBI Taxonomy" id="1077942"/>
    <lineage>
        <taxon>Bacteria</taxon>
        <taxon>Bacillati</taxon>
        <taxon>Actinomycetota</taxon>
        <taxon>Actinomycetes</taxon>
        <taxon>Micromonosporales</taxon>
        <taxon>Micromonosporaceae</taxon>
        <taxon>Micromonospora</taxon>
    </lineage>
</organism>
<dbReference type="InterPro" id="IPR007627">
    <property type="entry name" value="RNA_pol_sigma70_r2"/>
</dbReference>
<keyword evidence="4 6" id="KW-0238">DNA-binding</keyword>
<sequence length="182" mass="19765">MGVSDEALIAGMAAGDPQATASFVRRFQARVFGLAVSIVGATATAEDVAQEAFVRAWRYAGGYDPRRGAVLPWLLSITRNAAIDAIRLRRDRPYEPEVMLALLTAADNAIAEPSDEVADADRIRVALRGLPLEQATAVVLAIFHGLTAKEIAERQGVPLGTVKTRIRLGMSRLRDHFEVRDE</sequence>
<dbReference type="Gene3D" id="1.10.10.10">
    <property type="entry name" value="Winged helix-like DNA-binding domain superfamily/Winged helix DNA-binding domain"/>
    <property type="match status" value="1"/>
</dbReference>
<reference evidence="9 10" key="1">
    <citation type="submission" date="2019-02" db="EMBL/GenBank/DDBJ databases">
        <title>Sequencing the genomes of 1000 actinobacteria strains.</title>
        <authorList>
            <person name="Klenk H.-P."/>
        </authorList>
    </citation>
    <scope>NUCLEOTIDE SEQUENCE [LARGE SCALE GENOMIC DNA]</scope>
    <source>
        <strain evidence="9 10">DSM 45612</strain>
    </source>
</reference>
<keyword evidence="5 6" id="KW-0804">Transcription</keyword>
<dbReference type="PROSITE" id="PS01063">
    <property type="entry name" value="SIGMA70_ECF"/>
    <property type="match status" value="1"/>
</dbReference>
<name>A0A4Q8BG55_9ACTN</name>
<evidence type="ECO:0000259" key="7">
    <source>
        <dbReference type="Pfam" id="PF04542"/>
    </source>
</evidence>
<protein>
    <recommendedName>
        <fullName evidence="6">RNA polymerase sigma factor</fullName>
    </recommendedName>
</protein>
<dbReference type="InterPro" id="IPR013325">
    <property type="entry name" value="RNA_pol_sigma_r2"/>
</dbReference>
<dbReference type="GO" id="GO:0006950">
    <property type="term" value="P:response to stress"/>
    <property type="evidence" value="ECO:0007669"/>
    <property type="project" value="UniProtKB-ARBA"/>
</dbReference>
<gene>
    <name evidence="9" type="ORF">EV384_4819</name>
</gene>
<dbReference type="SUPFAM" id="SSF88659">
    <property type="entry name" value="Sigma3 and sigma4 domains of RNA polymerase sigma factors"/>
    <property type="match status" value="1"/>
</dbReference>
<dbReference type="PANTHER" id="PTHR43133">
    <property type="entry name" value="RNA POLYMERASE ECF-TYPE SIGMA FACTO"/>
    <property type="match status" value="1"/>
</dbReference>
<dbReference type="InterPro" id="IPR013249">
    <property type="entry name" value="RNA_pol_sigma70_r4_t2"/>
</dbReference>
<dbReference type="CDD" id="cd06171">
    <property type="entry name" value="Sigma70_r4"/>
    <property type="match status" value="1"/>
</dbReference>
<dbReference type="GO" id="GO:0003677">
    <property type="term" value="F:DNA binding"/>
    <property type="evidence" value="ECO:0007669"/>
    <property type="project" value="UniProtKB-KW"/>
</dbReference>
<keyword evidence="3 6" id="KW-0731">Sigma factor</keyword>
<dbReference type="Pfam" id="PF04542">
    <property type="entry name" value="Sigma70_r2"/>
    <property type="match status" value="1"/>
</dbReference>
<keyword evidence="10" id="KW-1185">Reference proteome</keyword>
<evidence type="ECO:0000259" key="8">
    <source>
        <dbReference type="Pfam" id="PF08281"/>
    </source>
</evidence>
<dbReference type="Proteomes" id="UP000294114">
    <property type="component" value="Unassembled WGS sequence"/>
</dbReference>
<dbReference type="Pfam" id="PF08281">
    <property type="entry name" value="Sigma70_r4_2"/>
    <property type="match status" value="1"/>
</dbReference>
<proteinExistence type="inferred from homology"/>
<keyword evidence="2 6" id="KW-0805">Transcription regulation</keyword>
<dbReference type="InterPro" id="IPR036388">
    <property type="entry name" value="WH-like_DNA-bd_sf"/>
</dbReference>